<keyword evidence="6" id="KW-0411">Iron-sulfur</keyword>
<evidence type="ECO:0000256" key="2">
    <source>
        <dbReference type="ARBA" id="ARBA00022714"/>
    </source>
</evidence>
<dbReference type="InterPro" id="IPR041854">
    <property type="entry name" value="BFD-like_2Fe2S-bd_dom_sf"/>
</dbReference>
<evidence type="ECO:0000313" key="11">
    <source>
        <dbReference type="Proteomes" id="UP000627781"/>
    </source>
</evidence>
<evidence type="ECO:0000256" key="7">
    <source>
        <dbReference type="ARBA" id="ARBA00039386"/>
    </source>
</evidence>
<sequence length="60" mass="6511">MEDNDMICNCMGLTVRDIKDAIDNGAKSFDDVQEATQVATGCGACEESVRELVDELLAEK</sequence>
<comment type="caution">
    <text evidence="10">The sequence shown here is derived from an EMBL/GenBank/DDBJ whole genome shotgun (WGS) entry which is preliminary data.</text>
</comment>
<name>A0ABR8PWQ3_9CLOT</name>
<dbReference type="Gene3D" id="1.10.10.1100">
    <property type="entry name" value="BFD-like [2Fe-2S]-binding domain"/>
    <property type="match status" value="1"/>
</dbReference>
<dbReference type="Proteomes" id="UP000627781">
    <property type="component" value="Unassembled WGS sequence"/>
</dbReference>
<evidence type="ECO:0000256" key="3">
    <source>
        <dbReference type="ARBA" id="ARBA00022723"/>
    </source>
</evidence>
<evidence type="ECO:0000256" key="5">
    <source>
        <dbReference type="ARBA" id="ARBA00023004"/>
    </source>
</evidence>
<dbReference type="PANTHER" id="PTHR37424">
    <property type="entry name" value="BACTERIOFERRITIN-ASSOCIATED FERREDOXIN"/>
    <property type="match status" value="1"/>
</dbReference>
<evidence type="ECO:0000259" key="9">
    <source>
        <dbReference type="Pfam" id="PF04324"/>
    </source>
</evidence>
<evidence type="ECO:0000313" key="10">
    <source>
        <dbReference type="EMBL" id="MBD7912569.1"/>
    </source>
</evidence>
<dbReference type="RefSeq" id="WP_143318071.1">
    <property type="nucleotide sequence ID" value="NZ_JACSRA010000025.1"/>
</dbReference>
<dbReference type="Pfam" id="PF04324">
    <property type="entry name" value="Fer2_BFD"/>
    <property type="match status" value="1"/>
</dbReference>
<keyword evidence="1" id="KW-0813">Transport</keyword>
<evidence type="ECO:0000256" key="4">
    <source>
        <dbReference type="ARBA" id="ARBA00022982"/>
    </source>
</evidence>
<protein>
    <recommendedName>
        <fullName evidence="7">Bacterioferritin-associated ferredoxin</fullName>
    </recommendedName>
</protein>
<reference evidence="10 11" key="1">
    <citation type="submission" date="2020-08" db="EMBL/GenBank/DDBJ databases">
        <title>A Genomic Blueprint of the Chicken Gut Microbiome.</title>
        <authorList>
            <person name="Gilroy R."/>
            <person name="Ravi A."/>
            <person name="Getino M."/>
            <person name="Pursley I."/>
            <person name="Horton D.L."/>
            <person name="Alikhan N.-F."/>
            <person name="Baker D."/>
            <person name="Gharbi K."/>
            <person name="Hall N."/>
            <person name="Watson M."/>
            <person name="Adriaenssens E.M."/>
            <person name="Foster-Nyarko E."/>
            <person name="Jarju S."/>
            <person name="Secka A."/>
            <person name="Antonio M."/>
            <person name="Oren A."/>
            <person name="Chaudhuri R."/>
            <person name="La Ragione R.M."/>
            <person name="Hildebrand F."/>
            <person name="Pallen M.J."/>
        </authorList>
    </citation>
    <scope>NUCLEOTIDE SEQUENCE [LARGE SCALE GENOMIC DNA]</scope>
    <source>
        <strain evidence="10 11">Sa3CVN1</strain>
    </source>
</reference>
<evidence type="ECO:0000256" key="6">
    <source>
        <dbReference type="ARBA" id="ARBA00023014"/>
    </source>
</evidence>
<dbReference type="EMBL" id="JACSRA010000025">
    <property type="protein sequence ID" value="MBD7912569.1"/>
    <property type="molecule type" value="Genomic_DNA"/>
</dbReference>
<evidence type="ECO:0000256" key="8">
    <source>
        <dbReference type="ARBA" id="ARBA00046332"/>
    </source>
</evidence>
<dbReference type="InterPro" id="IPR052371">
    <property type="entry name" value="BFD-associated_ferredoxin"/>
</dbReference>
<dbReference type="InterPro" id="IPR007419">
    <property type="entry name" value="BFD-like_2Fe2S-bd_dom"/>
</dbReference>
<accession>A0ABR8PWQ3</accession>
<comment type="similarity">
    <text evidence="8">Belongs to the Bfd family.</text>
</comment>
<organism evidence="10 11">
    <name type="scientific">Clostridium cibarium</name>
    <dbReference type="NCBI Taxonomy" id="2762247"/>
    <lineage>
        <taxon>Bacteria</taxon>
        <taxon>Bacillati</taxon>
        <taxon>Bacillota</taxon>
        <taxon>Clostridia</taxon>
        <taxon>Eubacteriales</taxon>
        <taxon>Clostridiaceae</taxon>
        <taxon>Clostridium</taxon>
    </lineage>
</organism>
<evidence type="ECO:0000256" key="1">
    <source>
        <dbReference type="ARBA" id="ARBA00022448"/>
    </source>
</evidence>
<gene>
    <name evidence="10" type="ORF">H9661_14515</name>
</gene>
<keyword evidence="3" id="KW-0479">Metal-binding</keyword>
<keyword evidence="4" id="KW-0249">Electron transport</keyword>
<proteinExistence type="inferred from homology"/>
<keyword evidence="5" id="KW-0408">Iron</keyword>
<feature type="domain" description="BFD-like [2Fe-2S]-binding" evidence="9">
    <location>
        <begin position="6"/>
        <end position="55"/>
    </location>
</feature>
<keyword evidence="11" id="KW-1185">Reference proteome</keyword>
<dbReference type="PANTHER" id="PTHR37424:SF1">
    <property type="entry name" value="BACTERIOFERRITIN-ASSOCIATED FERREDOXIN"/>
    <property type="match status" value="1"/>
</dbReference>
<keyword evidence="2" id="KW-0001">2Fe-2S</keyword>